<dbReference type="EMBL" id="JABSTR010000009">
    <property type="protein sequence ID" value="KAH9378529.1"/>
    <property type="molecule type" value="Genomic_DNA"/>
</dbReference>
<proteinExistence type="predicted"/>
<evidence type="ECO:0000313" key="3">
    <source>
        <dbReference type="EMBL" id="KAH9378529.1"/>
    </source>
</evidence>
<feature type="transmembrane region" description="Helical" evidence="2">
    <location>
        <begin position="342"/>
        <end position="366"/>
    </location>
</feature>
<dbReference type="AlphaFoldDB" id="A0A9J6GUI4"/>
<evidence type="ECO:0008006" key="5">
    <source>
        <dbReference type="Google" id="ProtNLM"/>
    </source>
</evidence>
<sequence length="399" mass="43019">MAMVIVIYFSKYRGIAMGLKDAGRTIAVLVFPTIVSKLYFAYGVRGTLCVCGALVMHATALVLTLRKPPLARTRRVISHGNSAKLKASAPSASRERFSTIVDRSTDSGGDSIESLDNDYALSARTAKPTEAGSEYWRDSSRTQTNAQKGEQQKSKTDSFLANTAPEAEDSFELTSVQMNFNDNACTWNVPPLFQGKSPTKPPPSSDGSSKPEDTKHSEPMQGQTRFSIDSVRTTKLYLSCGMPVCTLLTDARFYVLFFQNTIANYSGVIFRSLMVDYAMDKGVPEHHAQLIGTYCALTDIAIGHVVIPVLADRSFVNKTLLVAATVACFSSLLFVLPEVEGFTFFLAVYGPTGALLAAMTSLSPVIIAEYLGVERVPVAYGASGLVTGPLLLVTPSITG</sequence>
<comment type="caution">
    <text evidence="3">The sequence shown here is derived from an EMBL/GenBank/DDBJ whole genome shotgun (WGS) entry which is preliminary data.</text>
</comment>
<dbReference type="PANTHER" id="PTHR11360">
    <property type="entry name" value="MONOCARBOXYLATE TRANSPORTER"/>
    <property type="match status" value="1"/>
</dbReference>
<dbReference type="Gene3D" id="1.20.1250.20">
    <property type="entry name" value="MFS general substrate transporter like domains"/>
    <property type="match status" value="1"/>
</dbReference>
<feature type="region of interest" description="Disordered" evidence="1">
    <location>
        <begin position="124"/>
        <end position="159"/>
    </location>
</feature>
<organism evidence="3 4">
    <name type="scientific">Haemaphysalis longicornis</name>
    <name type="common">Bush tick</name>
    <dbReference type="NCBI Taxonomy" id="44386"/>
    <lineage>
        <taxon>Eukaryota</taxon>
        <taxon>Metazoa</taxon>
        <taxon>Ecdysozoa</taxon>
        <taxon>Arthropoda</taxon>
        <taxon>Chelicerata</taxon>
        <taxon>Arachnida</taxon>
        <taxon>Acari</taxon>
        <taxon>Parasitiformes</taxon>
        <taxon>Ixodida</taxon>
        <taxon>Ixodoidea</taxon>
        <taxon>Ixodidae</taxon>
        <taxon>Haemaphysalinae</taxon>
        <taxon>Haemaphysalis</taxon>
    </lineage>
</organism>
<keyword evidence="2" id="KW-1133">Transmembrane helix</keyword>
<keyword evidence="2" id="KW-0472">Membrane</keyword>
<protein>
    <recommendedName>
        <fullName evidence="5">Monocarboxylate transporter</fullName>
    </recommendedName>
</protein>
<dbReference type="GO" id="GO:0008028">
    <property type="term" value="F:monocarboxylic acid transmembrane transporter activity"/>
    <property type="evidence" value="ECO:0007669"/>
    <property type="project" value="TreeGrafter"/>
</dbReference>
<dbReference type="SUPFAM" id="SSF103473">
    <property type="entry name" value="MFS general substrate transporter"/>
    <property type="match status" value="1"/>
</dbReference>
<evidence type="ECO:0000256" key="1">
    <source>
        <dbReference type="SAM" id="MobiDB-lite"/>
    </source>
</evidence>
<dbReference type="InterPro" id="IPR036259">
    <property type="entry name" value="MFS_trans_sf"/>
</dbReference>
<dbReference type="InterPro" id="IPR050327">
    <property type="entry name" value="Proton-linked_MCT"/>
</dbReference>
<feature type="transmembrane region" description="Helical" evidence="2">
    <location>
        <begin position="319"/>
        <end position="336"/>
    </location>
</feature>
<dbReference type="PANTHER" id="PTHR11360:SF303">
    <property type="entry name" value="MAJOR FACILITATOR SUPERFAMILY (MFS) PROFILE DOMAIN-CONTAINING PROTEIN"/>
    <property type="match status" value="1"/>
</dbReference>
<reference evidence="3 4" key="1">
    <citation type="journal article" date="2020" name="Cell">
        <title>Large-Scale Comparative Analyses of Tick Genomes Elucidate Their Genetic Diversity and Vector Capacities.</title>
        <authorList>
            <consortium name="Tick Genome and Microbiome Consortium (TIGMIC)"/>
            <person name="Jia N."/>
            <person name="Wang J."/>
            <person name="Shi W."/>
            <person name="Du L."/>
            <person name="Sun Y."/>
            <person name="Zhan W."/>
            <person name="Jiang J.F."/>
            <person name="Wang Q."/>
            <person name="Zhang B."/>
            <person name="Ji P."/>
            <person name="Bell-Sakyi L."/>
            <person name="Cui X.M."/>
            <person name="Yuan T.T."/>
            <person name="Jiang B.G."/>
            <person name="Yang W.F."/>
            <person name="Lam T.T."/>
            <person name="Chang Q.C."/>
            <person name="Ding S.J."/>
            <person name="Wang X.J."/>
            <person name="Zhu J.G."/>
            <person name="Ruan X.D."/>
            <person name="Zhao L."/>
            <person name="Wei J.T."/>
            <person name="Ye R.Z."/>
            <person name="Que T.C."/>
            <person name="Du C.H."/>
            <person name="Zhou Y.H."/>
            <person name="Cheng J.X."/>
            <person name="Dai P.F."/>
            <person name="Guo W.B."/>
            <person name="Han X.H."/>
            <person name="Huang E.J."/>
            <person name="Li L.F."/>
            <person name="Wei W."/>
            <person name="Gao Y.C."/>
            <person name="Liu J.Z."/>
            <person name="Shao H.Z."/>
            <person name="Wang X."/>
            <person name="Wang C.C."/>
            <person name="Yang T.C."/>
            <person name="Huo Q.B."/>
            <person name="Li W."/>
            <person name="Chen H.Y."/>
            <person name="Chen S.E."/>
            <person name="Zhou L.G."/>
            <person name="Ni X.B."/>
            <person name="Tian J.H."/>
            <person name="Sheng Y."/>
            <person name="Liu T."/>
            <person name="Pan Y.S."/>
            <person name="Xia L.Y."/>
            <person name="Li J."/>
            <person name="Zhao F."/>
            <person name="Cao W.C."/>
        </authorList>
    </citation>
    <scope>NUCLEOTIDE SEQUENCE [LARGE SCALE GENOMIC DNA]</scope>
    <source>
        <strain evidence="3">HaeL-2018</strain>
    </source>
</reference>
<keyword evidence="2" id="KW-0812">Transmembrane</keyword>
<accession>A0A9J6GUI4</accession>
<keyword evidence="4" id="KW-1185">Reference proteome</keyword>
<dbReference type="Proteomes" id="UP000821853">
    <property type="component" value="Unassembled WGS sequence"/>
</dbReference>
<dbReference type="OMA" id="YVYFMEA"/>
<feature type="compositionally biased region" description="Basic and acidic residues" evidence="1">
    <location>
        <begin position="209"/>
        <end position="218"/>
    </location>
</feature>
<feature type="transmembrane region" description="Helical" evidence="2">
    <location>
        <begin position="378"/>
        <end position="397"/>
    </location>
</feature>
<name>A0A9J6GUI4_HAELO</name>
<evidence type="ECO:0000313" key="4">
    <source>
        <dbReference type="Proteomes" id="UP000821853"/>
    </source>
</evidence>
<feature type="transmembrane region" description="Helical" evidence="2">
    <location>
        <begin position="45"/>
        <end position="65"/>
    </location>
</feature>
<gene>
    <name evidence="3" type="ORF">HPB48_000166</name>
</gene>
<dbReference type="VEuPathDB" id="VectorBase:HLOH_042066"/>
<dbReference type="OrthoDB" id="6504847at2759"/>
<evidence type="ECO:0000256" key="2">
    <source>
        <dbReference type="SAM" id="Phobius"/>
    </source>
</evidence>
<feature type="region of interest" description="Disordered" evidence="1">
    <location>
        <begin position="191"/>
        <end position="225"/>
    </location>
</feature>